<dbReference type="EMBL" id="BAABHX010000001">
    <property type="protein sequence ID" value="GAA5086585.1"/>
    <property type="molecule type" value="Genomic_DNA"/>
</dbReference>
<dbReference type="Proteomes" id="UP001500353">
    <property type="component" value="Unassembled WGS sequence"/>
</dbReference>
<proteinExistence type="predicted"/>
<evidence type="ECO:0000313" key="2">
    <source>
        <dbReference type="EMBL" id="GAA5086585.1"/>
    </source>
</evidence>
<name>A0ABP9M040_9FLAO</name>
<feature type="transmembrane region" description="Helical" evidence="1">
    <location>
        <begin position="55"/>
        <end position="73"/>
    </location>
</feature>
<keyword evidence="3" id="KW-1185">Reference proteome</keyword>
<protein>
    <recommendedName>
        <fullName evidence="4">DUF3239 domain-containing protein</fullName>
    </recommendedName>
</protein>
<gene>
    <name evidence="2" type="ORF">GCM10023210_08610</name>
</gene>
<evidence type="ECO:0000313" key="3">
    <source>
        <dbReference type="Proteomes" id="UP001500353"/>
    </source>
</evidence>
<reference evidence="3" key="1">
    <citation type="journal article" date="2019" name="Int. J. Syst. Evol. Microbiol.">
        <title>The Global Catalogue of Microorganisms (GCM) 10K type strain sequencing project: providing services to taxonomists for standard genome sequencing and annotation.</title>
        <authorList>
            <consortium name="The Broad Institute Genomics Platform"/>
            <consortium name="The Broad Institute Genome Sequencing Center for Infectious Disease"/>
            <person name="Wu L."/>
            <person name="Ma J."/>
        </authorList>
    </citation>
    <scope>NUCLEOTIDE SEQUENCE [LARGE SCALE GENOMIC DNA]</scope>
    <source>
        <strain evidence="3">JCM 18019</strain>
    </source>
</reference>
<keyword evidence="1" id="KW-0812">Transmembrane</keyword>
<organism evidence="2 3">
    <name type="scientific">Chryseobacterium ginsengisoli</name>
    <dbReference type="NCBI Taxonomy" id="363853"/>
    <lineage>
        <taxon>Bacteria</taxon>
        <taxon>Pseudomonadati</taxon>
        <taxon>Bacteroidota</taxon>
        <taxon>Flavobacteriia</taxon>
        <taxon>Flavobacteriales</taxon>
        <taxon>Weeksellaceae</taxon>
        <taxon>Chryseobacterium group</taxon>
        <taxon>Chryseobacterium</taxon>
    </lineage>
</organism>
<dbReference type="InterPro" id="IPR023124">
    <property type="entry name" value="DUF3239_dom_sf"/>
</dbReference>
<comment type="caution">
    <text evidence="2">The sequence shown here is derived from an EMBL/GenBank/DDBJ whole genome shotgun (WGS) entry which is preliminary data.</text>
</comment>
<evidence type="ECO:0008006" key="4">
    <source>
        <dbReference type="Google" id="ProtNLM"/>
    </source>
</evidence>
<evidence type="ECO:0000256" key="1">
    <source>
        <dbReference type="SAM" id="Phobius"/>
    </source>
</evidence>
<accession>A0ABP9M040</accession>
<keyword evidence="1" id="KW-1133">Transmembrane helix</keyword>
<feature type="transmembrane region" description="Helical" evidence="1">
    <location>
        <begin position="32"/>
        <end position="49"/>
    </location>
</feature>
<dbReference type="Gene3D" id="2.40.410.10">
    <property type="entry name" value="putative membrane protein from Corynebacterium diphtheriae superfamily"/>
    <property type="match status" value="1"/>
</dbReference>
<dbReference type="RefSeq" id="WP_345200536.1">
    <property type="nucleotide sequence ID" value="NZ_BAABHX010000001.1"/>
</dbReference>
<keyword evidence="1" id="KW-0472">Membrane</keyword>
<sequence length="204" mass="22974">MKDNRDIFTLDSDTIASNPGRVKVMPLVLMRYMYKPVFLLIALLASLAFALDISLIFGGIAFFIFLVVNIFYWRRKKEQFAHGDSNGGIIISEKPKLLAVTTDLTKGFAGSFPVVKIIAYKGKGKLNERIGTVALYQGSESCVPHWNDFFPVPVEYVNNNKAELNAVLSSYSTESWEVLESRIEQITKPYKEGLFKISSENSSW</sequence>